<protein>
    <submittedName>
        <fullName evidence="3">Serine hydrolase</fullName>
    </submittedName>
</protein>
<keyword evidence="3" id="KW-0378">Hydrolase</keyword>
<feature type="signal peptide" evidence="1">
    <location>
        <begin position="1"/>
        <end position="27"/>
    </location>
</feature>
<dbReference type="PANTHER" id="PTHR43283:SF18">
    <property type="match status" value="1"/>
</dbReference>
<dbReference type="KEGG" id="pais:PFX98_04015"/>
<dbReference type="InterPro" id="IPR012338">
    <property type="entry name" value="Beta-lactam/transpept-like"/>
</dbReference>
<dbReference type="EMBL" id="CP116346">
    <property type="protein sequence ID" value="WIT12790.1"/>
    <property type="molecule type" value="Genomic_DNA"/>
</dbReference>
<dbReference type="Pfam" id="PF00144">
    <property type="entry name" value="Beta-lactamase"/>
    <property type="match status" value="1"/>
</dbReference>
<dbReference type="Proteomes" id="UP001177769">
    <property type="component" value="Chromosome"/>
</dbReference>
<feature type="chain" id="PRO_5041703829" evidence="1">
    <location>
        <begin position="28"/>
        <end position="389"/>
    </location>
</feature>
<evidence type="ECO:0000259" key="2">
    <source>
        <dbReference type="Pfam" id="PF00144"/>
    </source>
</evidence>
<evidence type="ECO:0000313" key="3">
    <source>
        <dbReference type="EMBL" id="WIT12790.1"/>
    </source>
</evidence>
<dbReference type="AlphaFoldDB" id="A0AA95NEK0"/>
<dbReference type="SUPFAM" id="SSF56601">
    <property type="entry name" value="beta-lactamase/transpeptidase-like"/>
    <property type="match status" value="1"/>
</dbReference>
<organism evidence="3 4">
    <name type="scientific">Paucibacter sediminis</name>
    <dbReference type="NCBI Taxonomy" id="3019553"/>
    <lineage>
        <taxon>Bacteria</taxon>
        <taxon>Pseudomonadati</taxon>
        <taxon>Pseudomonadota</taxon>
        <taxon>Betaproteobacteria</taxon>
        <taxon>Burkholderiales</taxon>
        <taxon>Sphaerotilaceae</taxon>
        <taxon>Roseateles</taxon>
    </lineage>
</organism>
<accession>A0AA95NEK0</accession>
<proteinExistence type="predicted"/>
<feature type="domain" description="Beta-lactamase-related" evidence="2">
    <location>
        <begin position="50"/>
        <end position="378"/>
    </location>
</feature>
<evidence type="ECO:0000256" key="1">
    <source>
        <dbReference type="SAM" id="SignalP"/>
    </source>
</evidence>
<dbReference type="InterPro" id="IPR001466">
    <property type="entry name" value="Beta-lactam-related"/>
</dbReference>
<dbReference type="InterPro" id="IPR050789">
    <property type="entry name" value="Diverse_Enzym_Activities"/>
</dbReference>
<name>A0AA95NEK0_9BURK</name>
<sequence length="389" mass="40745">MMNMTIMGLAARAALLCAAAATTTAWGSEAATEAAKPVAAAQPAVPAVGLDALLQAALAEHKLPAMGAVLIRQGQLREQAVLGLRASGSADSVQPGDVWHLGSNGKAMTAVMVARLVERGLLAWDAPLSQLLPELAADMQPSYRAATLRDLFAHQAGMQPDIDESWAPVFQKDRRSLHEQRLAFARLALAQTPAFAVASADGYSNSGVLIAGLVAERATGLPYETLMRRELFEPLGLASAGFGATHHGQPLGHKAGVPVEGPEADNPAVLAPAGGIQMSLADWARFAIDQMAGEQGRGKLLKPESYRFLHQAARAGGKFALGWRLQGSMAGVTARHLAHTGSNELWFALIAMKPDSEDAVLVVSNAGEDAKADKAVREVAVRALKAMAP</sequence>
<dbReference type="RefSeq" id="WP_285233891.1">
    <property type="nucleotide sequence ID" value="NZ_CP116346.1"/>
</dbReference>
<dbReference type="GO" id="GO:0016787">
    <property type="term" value="F:hydrolase activity"/>
    <property type="evidence" value="ECO:0007669"/>
    <property type="project" value="UniProtKB-KW"/>
</dbReference>
<keyword evidence="1" id="KW-0732">Signal</keyword>
<keyword evidence="4" id="KW-1185">Reference proteome</keyword>
<dbReference type="Gene3D" id="3.40.710.10">
    <property type="entry name" value="DD-peptidase/beta-lactamase superfamily"/>
    <property type="match status" value="1"/>
</dbReference>
<gene>
    <name evidence="3" type="ORF">PFX98_04015</name>
</gene>
<evidence type="ECO:0000313" key="4">
    <source>
        <dbReference type="Proteomes" id="UP001177769"/>
    </source>
</evidence>
<reference evidence="3" key="1">
    <citation type="submission" date="2023-01" db="EMBL/GenBank/DDBJ databases">
        <title>Whole genome sequence of Paucibacter sp. S2-9 isolated from pond sediment.</title>
        <authorList>
            <person name="Jung J.Y."/>
        </authorList>
    </citation>
    <scope>NUCLEOTIDE SEQUENCE</scope>
    <source>
        <strain evidence="3">S2-9</strain>
    </source>
</reference>
<dbReference type="PANTHER" id="PTHR43283">
    <property type="entry name" value="BETA-LACTAMASE-RELATED"/>
    <property type="match status" value="1"/>
</dbReference>